<dbReference type="AlphaFoldDB" id="A0A0M3JLK3"/>
<evidence type="ECO:0000313" key="2">
    <source>
        <dbReference type="Proteomes" id="UP000267096"/>
    </source>
</evidence>
<gene>
    <name evidence="1" type="ORF">ASIM_LOCUS8289</name>
</gene>
<name>A0A0M3JLK3_ANISI</name>
<reference evidence="1 2" key="2">
    <citation type="submission" date="2018-11" db="EMBL/GenBank/DDBJ databases">
        <authorList>
            <consortium name="Pathogen Informatics"/>
        </authorList>
    </citation>
    <scope>NUCLEOTIDE SEQUENCE [LARGE SCALE GENOMIC DNA]</scope>
</reference>
<keyword evidence="2" id="KW-1185">Reference proteome</keyword>
<accession>A0A0M3JLK3</accession>
<evidence type="ECO:0000313" key="3">
    <source>
        <dbReference type="WBParaSite" id="ASIM_0000853401-mRNA-1"/>
    </source>
</evidence>
<proteinExistence type="predicted"/>
<evidence type="ECO:0000313" key="1">
    <source>
        <dbReference type="EMBL" id="VDK31261.1"/>
    </source>
</evidence>
<organism evidence="3">
    <name type="scientific">Anisakis simplex</name>
    <name type="common">Herring worm</name>
    <dbReference type="NCBI Taxonomy" id="6269"/>
    <lineage>
        <taxon>Eukaryota</taxon>
        <taxon>Metazoa</taxon>
        <taxon>Ecdysozoa</taxon>
        <taxon>Nematoda</taxon>
        <taxon>Chromadorea</taxon>
        <taxon>Rhabditida</taxon>
        <taxon>Spirurina</taxon>
        <taxon>Ascaridomorpha</taxon>
        <taxon>Ascaridoidea</taxon>
        <taxon>Anisakidae</taxon>
        <taxon>Anisakis</taxon>
        <taxon>Anisakis simplex complex</taxon>
    </lineage>
</organism>
<dbReference type="WBParaSite" id="ASIM_0000853401-mRNA-1">
    <property type="protein sequence ID" value="ASIM_0000853401-mRNA-1"/>
    <property type="gene ID" value="ASIM_0000853401"/>
</dbReference>
<dbReference type="EMBL" id="UYRR01022076">
    <property type="protein sequence ID" value="VDK31261.1"/>
    <property type="molecule type" value="Genomic_DNA"/>
</dbReference>
<protein>
    <submittedName>
        <fullName evidence="1 3">Uncharacterized protein</fullName>
    </submittedName>
</protein>
<dbReference type="Proteomes" id="UP000267096">
    <property type="component" value="Unassembled WGS sequence"/>
</dbReference>
<sequence length="96" mass="10588">MDGAAAAAEQGECGNTTAKGLLYAKEYVNCGEVDAESIVESVCSEESRDFMQKILVREAYGMVESAEKDSSEWVWRSEGAVFPIDSLQPAGWWMRQ</sequence>
<reference evidence="3" key="1">
    <citation type="submission" date="2017-02" db="UniProtKB">
        <authorList>
            <consortium name="WormBaseParasite"/>
        </authorList>
    </citation>
    <scope>IDENTIFICATION</scope>
</reference>